<accession>A0A059MU65</accession>
<dbReference type="EMBL" id="CP106982">
    <property type="protein sequence ID" value="UYF93771.1"/>
    <property type="molecule type" value="Genomic_DNA"/>
</dbReference>
<organism evidence="2 4">
    <name type="scientific">Rhodococcus aetherivorans</name>
    <dbReference type="NCBI Taxonomy" id="191292"/>
    <lineage>
        <taxon>Bacteria</taxon>
        <taxon>Bacillati</taxon>
        <taxon>Actinomycetota</taxon>
        <taxon>Actinomycetes</taxon>
        <taxon>Mycobacteriales</taxon>
        <taxon>Nocardiaceae</taxon>
        <taxon>Rhodococcus</taxon>
    </lineage>
</organism>
<dbReference type="AlphaFoldDB" id="A0A059MU65"/>
<reference evidence="2" key="3">
    <citation type="submission" date="2022-09" db="EMBL/GenBank/DDBJ databases">
        <title>The genome sequence of Rhodococcus aetherivorans N1.</title>
        <authorList>
            <person name="Jiang W."/>
        </authorList>
    </citation>
    <scope>NUCLEOTIDE SEQUENCE</scope>
    <source>
        <strain evidence="2">N1</strain>
    </source>
</reference>
<dbReference type="Proteomes" id="UP000325466">
    <property type="component" value="Unassembled WGS sequence"/>
</dbReference>
<reference evidence="1 3" key="1">
    <citation type="journal article" date="2018" name="Biodegradation">
        <title>1,4-Dioxane degradation characteristics of Rhodococcus aetherivorans JCM 14343.</title>
        <authorList>
            <person name="Inoue D."/>
            <person name="Tsunoda T."/>
            <person name="Yamamoto N."/>
            <person name="Ike M."/>
            <person name="Sei K."/>
        </authorList>
    </citation>
    <scope>NUCLEOTIDE SEQUENCE [LARGE SCALE GENOMIC DNA]</scope>
    <source>
        <strain evidence="1 3">JCM 14343</strain>
    </source>
</reference>
<reference evidence="1" key="2">
    <citation type="submission" date="2019-10" db="EMBL/GenBank/DDBJ databases">
        <title>Draft genome sequence of Rhodococcus aetherivorans JCM 14343.</title>
        <authorList>
            <person name="Inoue D."/>
            <person name="Nakazawa M."/>
            <person name="Yamamoto N."/>
            <person name="Sei K."/>
            <person name="Ike M."/>
        </authorList>
    </citation>
    <scope>NUCLEOTIDE SEQUENCE</scope>
    <source>
        <strain evidence="1">JCM 14343</strain>
    </source>
</reference>
<dbReference type="RefSeq" id="WP_029540778.1">
    <property type="nucleotide sequence ID" value="NZ_BAAAYP010000041.1"/>
</dbReference>
<keyword evidence="3" id="KW-1185">Reference proteome</keyword>
<dbReference type="KEGG" id="rav:AAT18_03635"/>
<dbReference type="EMBL" id="BLAH01000026">
    <property type="protein sequence ID" value="GES35597.1"/>
    <property type="molecule type" value="Genomic_DNA"/>
</dbReference>
<dbReference type="GeneID" id="83623870"/>
<evidence type="ECO:0000313" key="2">
    <source>
        <dbReference type="EMBL" id="UYF93771.1"/>
    </source>
</evidence>
<sequence length="161" mass="17694">MAHRTEFTGRIEIDPPLNRQEIDFLVAFAGPASGPHRSPADGLPRRGRPLSWCQWVPTADGTALGWNGGDCFYFYTEWLAYLIDTFLSRRARLRRASRGPRATVPAGCTGFTFDHVLDGTVDVRTPAGTLRRITVRDNRVEEHLVAGPGLAVRSSSDAAVS</sequence>
<evidence type="ECO:0000313" key="1">
    <source>
        <dbReference type="EMBL" id="GES35597.1"/>
    </source>
</evidence>
<dbReference type="Proteomes" id="UP001163947">
    <property type="component" value="Chromosome"/>
</dbReference>
<gene>
    <name evidence="2" type="ORF">OCS65_25620</name>
    <name evidence="1" type="ORF">RAJCM14343_0846</name>
</gene>
<protein>
    <submittedName>
        <fullName evidence="2">Uncharacterized protein</fullName>
    </submittedName>
</protein>
<accession>A0A0F6VG41</accession>
<name>A0A059MU65_9NOCA</name>
<evidence type="ECO:0000313" key="3">
    <source>
        <dbReference type="Proteomes" id="UP000325466"/>
    </source>
</evidence>
<proteinExistence type="predicted"/>
<evidence type="ECO:0000313" key="4">
    <source>
        <dbReference type="Proteomes" id="UP001163947"/>
    </source>
</evidence>